<name>A0ABT5LLY8_9GAMM</name>
<dbReference type="EMBL" id="JAQRFI010000090">
    <property type="protein sequence ID" value="MDC9591493.1"/>
    <property type="molecule type" value="Genomic_DNA"/>
</dbReference>
<accession>A0ABT5LLY8</accession>
<proteinExistence type="predicted"/>
<organism evidence="2 3">
    <name type="scientific">Xenorhabdus yunnanensis</name>
    <dbReference type="NCBI Taxonomy" id="3025878"/>
    <lineage>
        <taxon>Bacteria</taxon>
        <taxon>Pseudomonadati</taxon>
        <taxon>Pseudomonadota</taxon>
        <taxon>Gammaproteobacteria</taxon>
        <taxon>Enterobacterales</taxon>
        <taxon>Morganellaceae</taxon>
        <taxon>Xenorhabdus</taxon>
    </lineage>
</organism>
<sequence length="733" mass="79338">MQTPNRLTLIAGNDLYIDGAAKVLDWSSHHLDFLARKGNIHLYGPGMASERSGGLKTSDTLRMQAGQSIRLSDNVSLSAKKNIELIAGNEISLTAERYNKVPIRQSTVDANGILRLWADHGIQTNNVSLRGEHIELMSDKGAINLTSSSPNAGITAREDVRLVADSDIDMTDIPVHAKNVEFLSRQRNISVRTSVLKGIENLISASDTIRLFAGNSLFFAPKKPFNLAKNITLNTNYLGLTDLEVNAKEDLTLVGKRISFKNTILSGKNVDLIARGEEGLLLFGEIGGSHKPLSLRASENLRISADKDLVLGWSPTPDNTWMQAHNLSLSAGQDLVVSSTQLLKVTGDLHLFAGNDVKLIGTEMEAGQQIRVGAGRDIDMHKHGAKDSIYTISEGKNGAEMARKFSAGGASITAGDHLQFQAGRDIVGRFTQLTSTGGDVSVNAGQDVVFLSHKYNAGNAKIVTGISALNAGKKLILSAAGNLSTYATNLTSGRDMTISTGGNIRFESVQEHHEEGNSEHFLHRPSQLNSGEALTVSAQGSILFQATSLAAKGIMDIAAKGGFLYAQAMEEIYKWEETKKECRRILGVKSCWLAGSKTETRKKERSTNKVTEFVAGGDINLMAKDDVTLEASRIETHKNAKITSQTGKVNFKAVPNIAFEQTITHSKGFFITHRDQGSHEKTWVIPSVRVGGKLTVDAAKGIDADVKMKEGQLFDEALTHLGNTPGTEWMKDL</sequence>
<evidence type="ECO:0000313" key="3">
    <source>
        <dbReference type="Proteomes" id="UP001217178"/>
    </source>
</evidence>
<comment type="caution">
    <text evidence="2">The sequence shown here is derived from an EMBL/GenBank/DDBJ whole genome shotgun (WGS) entry which is preliminary data.</text>
</comment>
<gene>
    <name evidence="2" type="ORF">PSI23_19950</name>
</gene>
<keyword evidence="1" id="KW-0800">Toxin</keyword>
<dbReference type="InterPro" id="IPR025157">
    <property type="entry name" value="Hemagglutinin_rpt"/>
</dbReference>
<keyword evidence="3" id="KW-1185">Reference proteome</keyword>
<evidence type="ECO:0000313" key="2">
    <source>
        <dbReference type="EMBL" id="MDC9591493.1"/>
    </source>
</evidence>
<dbReference type="RefSeq" id="WP_273556712.1">
    <property type="nucleotide sequence ID" value="NZ_JAQRFI010000090.1"/>
</dbReference>
<dbReference type="Pfam" id="PF13332">
    <property type="entry name" value="Fil_haemagg_2"/>
    <property type="match status" value="1"/>
</dbReference>
<evidence type="ECO:0000256" key="1">
    <source>
        <dbReference type="ARBA" id="ARBA00022656"/>
    </source>
</evidence>
<dbReference type="Proteomes" id="UP001217178">
    <property type="component" value="Unassembled WGS sequence"/>
</dbReference>
<reference evidence="2 3" key="1">
    <citation type="submission" date="2023-02" db="EMBL/GenBank/DDBJ databases">
        <title>Entomopathogenic bacteria.</title>
        <authorList>
            <person name="Machado R.A."/>
        </authorList>
    </citation>
    <scope>NUCLEOTIDE SEQUENCE [LARGE SCALE GENOMIC DNA]</scope>
    <source>
        <strain evidence="2 3">XENO-10</strain>
    </source>
</reference>
<evidence type="ECO:0008006" key="4">
    <source>
        <dbReference type="Google" id="ProtNLM"/>
    </source>
</evidence>
<protein>
    <recommendedName>
        <fullName evidence="4">Hemagglutinin</fullName>
    </recommendedName>
</protein>